<dbReference type="PANTHER" id="PTHR43447">
    <property type="entry name" value="ALPHA-AMYLASE"/>
    <property type="match status" value="1"/>
</dbReference>
<dbReference type="SMART" id="SM00642">
    <property type="entry name" value="Aamy"/>
    <property type="match status" value="1"/>
</dbReference>
<accession>A0A2Z4Y7R3</accession>
<dbReference type="Gene3D" id="2.60.40.1260">
    <property type="entry name" value="Lamin Tail domain"/>
    <property type="match status" value="1"/>
</dbReference>
<dbReference type="KEGG" id="schv:BRCON_2552"/>
<reference evidence="2 3" key="1">
    <citation type="submission" date="2018-05" db="EMBL/GenBank/DDBJ databases">
        <title>A metagenomic window into the 2 km-deep terrestrial subsurface aquifer revealed taxonomically and functionally diverse microbial community comprising novel uncultured bacterial lineages.</title>
        <authorList>
            <person name="Kadnikov V.V."/>
            <person name="Mardanov A.V."/>
            <person name="Beletsky A.V."/>
            <person name="Banks D."/>
            <person name="Pimenov N.V."/>
            <person name="Frank Y.A."/>
            <person name="Karnachuk O.V."/>
            <person name="Ravin N.V."/>
        </authorList>
    </citation>
    <scope>NUCLEOTIDE SEQUENCE [LARGE SCALE GENOMIC DNA]</scope>
    <source>
        <strain evidence="2">BY</strain>
    </source>
</reference>
<evidence type="ECO:0000259" key="1">
    <source>
        <dbReference type="PROSITE" id="PS51841"/>
    </source>
</evidence>
<feature type="domain" description="LTD" evidence="1">
    <location>
        <begin position="1267"/>
        <end position="1382"/>
    </location>
</feature>
<evidence type="ECO:0000313" key="3">
    <source>
        <dbReference type="Proteomes" id="UP000262583"/>
    </source>
</evidence>
<sequence>MKFWTDFRRSLALIGLTTCIASAYAGPVMLQYFESRWETIEKKMPDVFVSGYTAFWVPPPGKGDTGGYSVGYDVYDRFNLGSAFDQTLYGTESAVKQFVRTAHTAGLDVYFDYVVNHNGFRDMSTPGFDAAGGYPGFVLTLPNDIDGDFHSAFASGLWEMRLAGLIDIAQEKNHVFIRHPVVPDPLNIPRQTPRPENRRFYPDRDLTPNSLGIYPFNLTNPMAGDPVPENATGLLLRYTQWMLEVIGADGFRIDAARHIPPWYFSAFFDNVCYQRGRPNLDGSPRTPYSFSEDFTGDFNELRQYIRKDGFGNRDVLDFPLFFTMQSVFNAGGFGDMRQLEYASVDGIDGNANDGSVGVTFVASHDEPAPALDNLAYAYILTRTGYPIVYFNAKEFGTGRSFPKDGRGDALGGDYGDLIPRLVDIARRYAKGAYYTRWIDENVFVYERDNSLLVGLNDRGDAGYDTRTVYTNFRNVTLVELTGNATDPVVNANGDIFSTITIGNDGMATIRVPRNRTNSVTHNRGFVMYGLATPNQTQTIAPVTQVLAPETTAVPNGIRRHTPLHVVTGTTFSVTVQTDASVAEDNALIRLDGGVPIDANPGLFITSGEFAGFEEFTEIHSPRASGGSGTYKLTINTNGLAEGMHFLDTVAFRPRPSGTPAAYSSKRSVIYLDRVPPPVTLLYPSTTGTSDIQSQSYTVVAQCPDFTANSMHIFFDLPPSYDFLGNVNASNQMTRVDRNEFRYTWNGITPGNHSITIVAFEPTGNSSVTRFEPIHAALPQPDMAFGIDFDFNPTATNFQPVPATISSRTYPYDFVVRVKNVGLSFPADYTVSLEVDGVRYDAVPYDSSLLPPVGRLVQNDQNLSDTWDEFRFRWSGYSRGIHNFVARARLTSGTAPENSMSAIVTVPDSVAAPPITIVSPTPGTTLNAPTALSVVLSTDLTARSALAYISVDGVQQLIQVKNDFTSTTVTLSATSGNYATGDASAQLNLHDGTFPIRALVATGPDGSGIVAEAETSVTITGMGGSSTPTNPAPVIDGSIAEFFDRAPFAVSAADGAGNSPAVADFGADGSLTELHGRVWNDVLYLAVRGDMFNGVDPNLNATIVYIDVDAGTGSGAKTLTPPTDLGDSSTHMRQLVSNSGFTLNSALRAQGIGFDAAVIVDGTNPFEAKIFGFGSGGVSGTTTTLAELQGAVAFGRGLGSYPGASGTTIAGPSGFEVAIPLAQLGYPNPRSMRFVVVTTSDTSFPSPNTLPENAQNTFDSVQVLDAVAQFPQVPAVLLNEVNNGVPDWVELYNPTSSSVDLSQWWLRWGDANGQTGYVPLTGLTLPANDYRVVSDGALSPPSPGLVLSTNLPWYPQRAGSATLLDPYGIPTDYVRWQSLDYQTFSDEPPAGTTFMGWGIGFDAPVANRTLSRDVNSTDTDTQYDWSLNGPTPAARNETVAVDASWVLYE</sequence>
<dbReference type="Gene3D" id="3.20.20.80">
    <property type="entry name" value="Glycosidases"/>
    <property type="match status" value="2"/>
</dbReference>
<gene>
    <name evidence="2" type="ORF">BRCON_2552</name>
</gene>
<dbReference type="Proteomes" id="UP000262583">
    <property type="component" value="Chromosome"/>
</dbReference>
<dbReference type="InterPro" id="IPR017853">
    <property type="entry name" value="GH"/>
</dbReference>
<dbReference type="PROSITE" id="PS51841">
    <property type="entry name" value="LTD"/>
    <property type="match status" value="1"/>
</dbReference>
<dbReference type="GO" id="GO:0005975">
    <property type="term" value="P:carbohydrate metabolic process"/>
    <property type="evidence" value="ECO:0007669"/>
    <property type="project" value="InterPro"/>
</dbReference>
<evidence type="ECO:0000313" key="2">
    <source>
        <dbReference type="EMBL" id="AXA37294.1"/>
    </source>
</evidence>
<dbReference type="Gene3D" id="2.60.40.1180">
    <property type="entry name" value="Golgi alpha-mannosidase II"/>
    <property type="match status" value="1"/>
</dbReference>
<protein>
    <submittedName>
        <fullName evidence="2">Alpha-amylase</fullName>
    </submittedName>
</protein>
<dbReference type="EMBL" id="CP030759">
    <property type="protein sequence ID" value="AXA37294.1"/>
    <property type="molecule type" value="Genomic_DNA"/>
</dbReference>
<dbReference type="SUPFAM" id="SSF74853">
    <property type="entry name" value="Lamin A/C globular tail domain"/>
    <property type="match status" value="1"/>
</dbReference>
<proteinExistence type="predicted"/>
<dbReference type="InterPro" id="IPR036415">
    <property type="entry name" value="Lamin_tail_dom_sf"/>
</dbReference>
<dbReference type="SUPFAM" id="SSF51445">
    <property type="entry name" value="(Trans)glycosidases"/>
    <property type="match status" value="1"/>
</dbReference>
<dbReference type="InterPro" id="IPR001322">
    <property type="entry name" value="Lamin_tail_dom"/>
</dbReference>
<dbReference type="InterPro" id="IPR013780">
    <property type="entry name" value="Glyco_hydro_b"/>
</dbReference>
<organism evidence="2 3">
    <name type="scientific">Sumerlaea chitinivorans</name>
    <dbReference type="NCBI Taxonomy" id="2250252"/>
    <lineage>
        <taxon>Bacteria</taxon>
        <taxon>Candidatus Sumerlaeota</taxon>
        <taxon>Candidatus Sumerlaeia</taxon>
        <taxon>Candidatus Sumerlaeales</taxon>
        <taxon>Candidatus Sumerlaeaceae</taxon>
        <taxon>Candidatus Sumerlaea</taxon>
    </lineage>
</organism>
<name>A0A2Z4Y7R3_SUMC1</name>
<dbReference type="InterPro" id="IPR006047">
    <property type="entry name" value="GH13_cat_dom"/>
</dbReference>